<evidence type="ECO:0000313" key="5">
    <source>
        <dbReference type="EMBL" id="KAK6630243.1"/>
    </source>
</evidence>
<dbReference type="Gene3D" id="4.10.280.10">
    <property type="entry name" value="Helix-loop-helix DNA-binding domain"/>
    <property type="match status" value="1"/>
</dbReference>
<gene>
    <name evidence="5" type="ORF">RUM43_014942</name>
</gene>
<proteinExistence type="predicted"/>
<dbReference type="InterPro" id="IPR036638">
    <property type="entry name" value="HLH_DNA-bd_sf"/>
</dbReference>
<dbReference type="SUPFAM" id="SSF47459">
    <property type="entry name" value="HLH, helix-loop-helix DNA-binding domain"/>
    <property type="match status" value="1"/>
</dbReference>
<feature type="region of interest" description="Disordered" evidence="3">
    <location>
        <begin position="339"/>
        <end position="369"/>
    </location>
</feature>
<evidence type="ECO:0000256" key="2">
    <source>
        <dbReference type="ARBA" id="ARBA00023125"/>
    </source>
</evidence>
<keyword evidence="2" id="KW-0238">DNA-binding</keyword>
<dbReference type="Proteomes" id="UP001372834">
    <property type="component" value="Unassembled WGS sequence"/>
</dbReference>
<dbReference type="SMART" id="SM00353">
    <property type="entry name" value="HLH"/>
    <property type="match status" value="1"/>
</dbReference>
<dbReference type="Pfam" id="PF00010">
    <property type="entry name" value="HLH"/>
    <property type="match status" value="1"/>
</dbReference>
<dbReference type="PROSITE" id="PS50888">
    <property type="entry name" value="BHLH"/>
    <property type="match status" value="1"/>
</dbReference>
<comment type="caution">
    <text evidence="5">The sequence shown here is derived from an EMBL/GenBank/DDBJ whole genome shotgun (WGS) entry which is preliminary data.</text>
</comment>
<dbReference type="GO" id="GO:0000977">
    <property type="term" value="F:RNA polymerase II transcription regulatory region sequence-specific DNA binding"/>
    <property type="evidence" value="ECO:0007669"/>
    <property type="project" value="TreeGrafter"/>
</dbReference>
<dbReference type="GO" id="GO:0000981">
    <property type="term" value="F:DNA-binding transcription factor activity, RNA polymerase II-specific"/>
    <property type="evidence" value="ECO:0007669"/>
    <property type="project" value="TreeGrafter"/>
</dbReference>
<sequence length="403" mass="46448">MSLANSLPTRPTKKQVLQQSNCNFEVAHEQRDEHCKGLIARNRSDISPGTENHFSPQKIVVDKTPKSDSTKLRDIRFDLSSLKRGVIERPDATLKKLTEFSSDESSEEDLRKKRKMRPVVPNYVTNSDSGPCRKPRQSRQDPMIFSSQNSPNLSKSQPLSIARRNARERNRVKQVNEGFATLRNRIPDYISEAYNEEKGRKSAKKLSKVETLRMAVDYIRHLEDLLELKSTDTGTWMKDQQIKMENQPWDTPNSSGGYPSPGDSKFESSPTVCYYDQGFEYQDRIFYDYDLDFIEKRERVQPFDPVNGGAGHENENQCVDDFKYYESFDKLKKVKVEKDDDDDDDLAQVKDDEASRESENLDLTDTEAEVHRLTPKEVMKKISKKTVLPSITESFNKGIAVFY</sequence>
<dbReference type="EMBL" id="JAWJWE010000012">
    <property type="protein sequence ID" value="KAK6630243.1"/>
    <property type="molecule type" value="Genomic_DNA"/>
</dbReference>
<dbReference type="AlphaFoldDB" id="A0AAN8S9H3"/>
<dbReference type="InterPro" id="IPR011598">
    <property type="entry name" value="bHLH_dom"/>
</dbReference>
<dbReference type="GO" id="GO:0046983">
    <property type="term" value="F:protein dimerization activity"/>
    <property type="evidence" value="ECO:0007669"/>
    <property type="project" value="InterPro"/>
</dbReference>
<evidence type="ECO:0000259" key="4">
    <source>
        <dbReference type="PROSITE" id="PS50888"/>
    </source>
</evidence>
<evidence type="ECO:0000256" key="3">
    <source>
        <dbReference type="SAM" id="MobiDB-lite"/>
    </source>
</evidence>
<feature type="compositionally biased region" description="Polar residues" evidence="3">
    <location>
        <begin position="248"/>
        <end position="257"/>
    </location>
</feature>
<dbReference type="GO" id="GO:0090575">
    <property type="term" value="C:RNA polymerase II transcription regulator complex"/>
    <property type="evidence" value="ECO:0007669"/>
    <property type="project" value="TreeGrafter"/>
</dbReference>
<dbReference type="InterPro" id="IPR015660">
    <property type="entry name" value="MASH1/Ascl1a-like"/>
</dbReference>
<dbReference type="GO" id="GO:0007399">
    <property type="term" value="P:nervous system development"/>
    <property type="evidence" value="ECO:0007669"/>
    <property type="project" value="UniProtKB-KW"/>
</dbReference>
<feature type="region of interest" description="Disordered" evidence="3">
    <location>
        <begin position="243"/>
        <end position="267"/>
    </location>
</feature>
<feature type="compositionally biased region" description="Basic and acidic residues" evidence="3">
    <location>
        <begin position="347"/>
        <end position="359"/>
    </location>
</feature>
<dbReference type="GO" id="GO:0045944">
    <property type="term" value="P:positive regulation of transcription by RNA polymerase II"/>
    <property type="evidence" value="ECO:0007669"/>
    <property type="project" value="TreeGrafter"/>
</dbReference>
<accession>A0AAN8S9H3</accession>
<feature type="domain" description="BHLH" evidence="4">
    <location>
        <begin position="159"/>
        <end position="222"/>
    </location>
</feature>
<dbReference type="CDD" id="cd19744">
    <property type="entry name" value="bHLH_TS_dAS-C_like"/>
    <property type="match status" value="1"/>
</dbReference>
<dbReference type="PANTHER" id="PTHR13935:SF106">
    <property type="entry name" value="ACHAETE-SCUTE COMPLEX PROTEIN T5-RELATED"/>
    <property type="match status" value="1"/>
</dbReference>
<feature type="region of interest" description="Disordered" evidence="3">
    <location>
        <begin position="99"/>
        <end position="159"/>
    </location>
</feature>
<protein>
    <recommendedName>
        <fullName evidence="4">BHLH domain-containing protein</fullName>
    </recommendedName>
</protein>
<keyword evidence="1" id="KW-0524">Neurogenesis</keyword>
<organism evidence="5 6">
    <name type="scientific">Polyplax serrata</name>
    <name type="common">Common mouse louse</name>
    <dbReference type="NCBI Taxonomy" id="468196"/>
    <lineage>
        <taxon>Eukaryota</taxon>
        <taxon>Metazoa</taxon>
        <taxon>Ecdysozoa</taxon>
        <taxon>Arthropoda</taxon>
        <taxon>Hexapoda</taxon>
        <taxon>Insecta</taxon>
        <taxon>Pterygota</taxon>
        <taxon>Neoptera</taxon>
        <taxon>Paraneoptera</taxon>
        <taxon>Psocodea</taxon>
        <taxon>Troctomorpha</taxon>
        <taxon>Phthiraptera</taxon>
        <taxon>Anoplura</taxon>
        <taxon>Polyplacidae</taxon>
        <taxon>Polyplax</taxon>
    </lineage>
</organism>
<feature type="compositionally biased region" description="Polar residues" evidence="3">
    <location>
        <begin position="145"/>
        <end position="159"/>
    </location>
</feature>
<name>A0AAN8S9H3_POLSC</name>
<evidence type="ECO:0000256" key="1">
    <source>
        <dbReference type="ARBA" id="ARBA00022902"/>
    </source>
</evidence>
<evidence type="ECO:0000313" key="6">
    <source>
        <dbReference type="Proteomes" id="UP001372834"/>
    </source>
</evidence>
<dbReference type="PANTHER" id="PTHR13935">
    <property type="entry name" value="ACHAETE-SCUTE TRANSCRIPTION FACTOR-RELATED"/>
    <property type="match status" value="1"/>
</dbReference>
<reference evidence="5 6" key="1">
    <citation type="submission" date="2023-10" db="EMBL/GenBank/DDBJ databases">
        <title>Genomes of two closely related lineages of the louse Polyplax serrata with different host specificities.</title>
        <authorList>
            <person name="Martinu J."/>
            <person name="Tarabai H."/>
            <person name="Stefka J."/>
            <person name="Hypsa V."/>
        </authorList>
    </citation>
    <scope>NUCLEOTIDE SEQUENCE [LARGE SCALE GENOMIC DNA]</scope>
    <source>
        <strain evidence="5">HR10_N</strain>
    </source>
</reference>